<feature type="region of interest" description="Disordered" evidence="1">
    <location>
        <begin position="72"/>
        <end position="137"/>
    </location>
</feature>
<keyword evidence="2" id="KW-1133">Transmembrane helix</keyword>
<protein>
    <submittedName>
        <fullName evidence="4">Uncharacterized protein</fullName>
    </submittedName>
</protein>
<feature type="compositionally biased region" description="Low complexity" evidence="1">
    <location>
        <begin position="101"/>
        <end position="123"/>
    </location>
</feature>
<proteinExistence type="predicted"/>
<feature type="transmembrane region" description="Helical" evidence="2">
    <location>
        <begin position="299"/>
        <end position="319"/>
    </location>
</feature>
<accession>A0A7S3V6T3</accession>
<gene>
    <name evidence="4" type="ORF">CDEB00056_LOCUS5946</name>
</gene>
<dbReference type="AlphaFoldDB" id="A0A7S3V6T3"/>
<evidence type="ECO:0000313" key="4">
    <source>
        <dbReference type="EMBL" id="CAE0461105.1"/>
    </source>
</evidence>
<feature type="chain" id="PRO_5030894206" evidence="3">
    <location>
        <begin position="28"/>
        <end position="363"/>
    </location>
</feature>
<keyword evidence="3" id="KW-0732">Signal</keyword>
<name>A0A7S3V6T3_9STRA</name>
<feature type="signal peptide" evidence="3">
    <location>
        <begin position="1"/>
        <end position="27"/>
    </location>
</feature>
<sequence>MVLFHRLTPSLLLICIYCLPNATLTTAQINIHVATKGHQIQYDVPMTDGSASNRSRSNYNSSTRLFHSRHIHVRQLPFKSPPEKAPSKAKRIKSQSPTQIPTRRSTPSPTRSPVTRSPVTRSPIAKATNSPVIAPSDSNVTTISSFTELNFNANVIVDVTSSLDASEVEDVLRGAWEDISAKIVHSTANDLMLTLVIDEYGVTTTVKVVCEVEEGSNEICFQVQASVAGRSIESQKSRGRRILSTTEKIESTIENKGKVELESSISESCANDSSICTIGRKEYEISGVNQEQVDKKGGIPLFAIVGAGILGGLIVLHEGSRRVLIRRRRYNAPEGRIRVSFPIPVAPFEDEEVVEVAEIDEKW</sequence>
<reference evidence="4" key="1">
    <citation type="submission" date="2021-01" db="EMBL/GenBank/DDBJ databases">
        <authorList>
            <person name="Corre E."/>
            <person name="Pelletier E."/>
            <person name="Niang G."/>
            <person name="Scheremetjew M."/>
            <person name="Finn R."/>
            <person name="Kale V."/>
            <person name="Holt S."/>
            <person name="Cochrane G."/>
            <person name="Meng A."/>
            <person name="Brown T."/>
            <person name="Cohen L."/>
        </authorList>
    </citation>
    <scope>NUCLEOTIDE SEQUENCE</scope>
    <source>
        <strain evidence="4">MM31A-1</strain>
    </source>
</reference>
<organism evidence="4">
    <name type="scientific">Chaetoceros debilis</name>
    <dbReference type="NCBI Taxonomy" id="122233"/>
    <lineage>
        <taxon>Eukaryota</taxon>
        <taxon>Sar</taxon>
        <taxon>Stramenopiles</taxon>
        <taxon>Ochrophyta</taxon>
        <taxon>Bacillariophyta</taxon>
        <taxon>Coscinodiscophyceae</taxon>
        <taxon>Chaetocerotophycidae</taxon>
        <taxon>Chaetocerotales</taxon>
        <taxon>Chaetocerotaceae</taxon>
        <taxon>Chaetoceros</taxon>
    </lineage>
</organism>
<evidence type="ECO:0000256" key="3">
    <source>
        <dbReference type="SAM" id="SignalP"/>
    </source>
</evidence>
<feature type="compositionally biased region" description="Polar residues" evidence="1">
    <location>
        <begin position="127"/>
        <end position="137"/>
    </location>
</feature>
<evidence type="ECO:0000256" key="1">
    <source>
        <dbReference type="SAM" id="MobiDB-lite"/>
    </source>
</evidence>
<keyword evidence="2" id="KW-0812">Transmembrane</keyword>
<dbReference type="EMBL" id="HBIO01007863">
    <property type="protein sequence ID" value="CAE0461105.1"/>
    <property type="molecule type" value="Transcribed_RNA"/>
</dbReference>
<keyword evidence="2" id="KW-0472">Membrane</keyword>
<evidence type="ECO:0000256" key="2">
    <source>
        <dbReference type="SAM" id="Phobius"/>
    </source>
</evidence>